<evidence type="ECO:0000259" key="1">
    <source>
        <dbReference type="PROSITE" id="PS50835"/>
    </source>
</evidence>
<dbReference type="InterPro" id="IPR036179">
    <property type="entry name" value="Ig-like_dom_sf"/>
</dbReference>
<proteinExistence type="predicted"/>
<gene>
    <name evidence="2" type="primary">MDGA2_1</name>
    <name evidence="2" type="ORF">XENOCAPTIV_003601</name>
</gene>
<feature type="domain" description="Ig-like" evidence="1">
    <location>
        <begin position="18"/>
        <end position="75"/>
    </location>
</feature>
<evidence type="ECO:0000313" key="3">
    <source>
        <dbReference type="Proteomes" id="UP001434883"/>
    </source>
</evidence>
<accession>A0ABV0QPR7</accession>
<organism evidence="2 3">
    <name type="scientific">Xenoophorus captivus</name>
    <dbReference type="NCBI Taxonomy" id="1517983"/>
    <lineage>
        <taxon>Eukaryota</taxon>
        <taxon>Metazoa</taxon>
        <taxon>Chordata</taxon>
        <taxon>Craniata</taxon>
        <taxon>Vertebrata</taxon>
        <taxon>Euteleostomi</taxon>
        <taxon>Actinopterygii</taxon>
        <taxon>Neopterygii</taxon>
        <taxon>Teleostei</taxon>
        <taxon>Neoteleostei</taxon>
        <taxon>Acanthomorphata</taxon>
        <taxon>Ovalentaria</taxon>
        <taxon>Atherinomorphae</taxon>
        <taxon>Cyprinodontiformes</taxon>
        <taxon>Goodeidae</taxon>
        <taxon>Xenoophorus</taxon>
    </lineage>
</organism>
<evidence type="ECO:0000313" key="2">
    <source>
        <dbReference type="EMBL" id="MEQ2197809.1"/>
    </source>
</evidence>
<dbReference type="InterPro" id="IPR013783">
    <property type="entry name" value="Ig-like_fold"/>
</dbReference>
<keyword evidence="3" id="KW-1185">Reference proteome</keyword>
<dbReference type="PROSITE" id="PS50835">
    <property type="entry name" value="IG_LIKE"/>
    <property type="match status" value="1"/>
</dbReference>
<dbReference type="Proteomes" id="UP001434883">
    <property type="component" value="Unassembled WGS sequence"/>
</dbReference>
<reference evidence="2 3" key="1">
    <citation type="submission" date="2021-06" db="EMBL/GenBank/DDBJ databases">
        <authorList>
            <person name="Palmer J.M."/>
        </authorList>
    </citation>
    <scope>NUCLEOTIDE SEQUENCE [LARGE SCALE GENOMIC DNA]</scope>
    <source>
        <strain evidence="2 3">XC_2019</strain>
        <tissue evidence="2">Muscle</tissue>
    </source>
</reference>
<protein>
    <submittedName>
        <fullName evidence="2">MAM domain-containing glycosylphosphatidylinositol anchor protein 2</fullName>
    </submittedName>
</protein>
<dbReference type="SUPFAM" id="SSF48726">
    <property type="entry name" value="Immunoglobulin"/>
    <property type="match status" value="1"/>
</dbReference>
<dbReference type="Gene3D" id="2.60.40.10">
    <property type="entry name" value="Immunoglobulins"/>
    <property type="match status" value="1"/>
</dbReference>
<dbReference type="EMBL" id="JAHRIN010018176">
    <property type="protein sequence ID" value="MEQ2197809.1"/>
    <property type="molecule type" value="Genomic_DNA"/>
</dbReference>
<dbReference type="Pfam" id="PF13927">
    <property type="entry name" value="Ig_3"/>
    <property type="match status" value="1"/>
</dbReference>
<sequence>DLYLKYVLDIIDICFFPPQIRWTKTAGSVSDRFQDSSVFNDTLHIAKIQRTQGGRYYCKAENGLGSPAIKSIRVDVYCKF</sequence>
<dbReference type="InterPro" id="IPR007110">
    <property type="entry name" value="Ig-like_dom"/>
</dbReference>
<comment type="caution">
    <text evidence="2">The sequence shown here is derived from an EMBL/GenBank/DDBJ whole genome shotgun (WGS) entry which is preliminary data.</text>
</comment>
<feature type="non-terminal residue" evidence="2">
    <location>
        <position position="1"/>
    </location>
</feature>
<name>A0ABV0QPR7_9TELE</name>